<reference evidence="2" key="1">
    <citation type="submission" date="2016-05" db="EMBL/GenBank/DDBJ databases">
        <authorList>
            <person name="Lavstsen T."/>
            <person name="Jespersen J.S."/>
        </authorList>
    </citation>
    <scope>NUCLEOTIDE SEQUENCE [LARGE SCALE GENOMIC DNA]</scope>
    <source>
        <strain evidence="2">B7-9</strain>
    </source>
</reference>
<feature type="transmembrane region" description="Helical" evidence="1">
    <location>
        <begin position="221"/>
        <end position="247"/>
    </location>
</feature>
<protein>
    <recommendedName>
        <fullName evidence="4">Stage II sporulation protein M</fullName>
    </recommendedName>
</protein>
<evidence type="ECO:0000313" key="3">
    <source>
        <dbReference type="Proteomes" id="UP000220922"/>
    </source>
</evidence>
<gene>
    <name evidence="2" type="ORF">A9Q02_03865</name>
</gene>
<keyword evidence="3" id="KW-1185">Reference proteome</keyword>
<dbReference type="RefSeq" id="WP_097654227.1">
    <property type="nucleotide sequence ID" value="NZ_LYXE01000127.1"/>
</dbReference>
<evidence type="ECO:0008006" key="4">
    <source>
        <dbReference type="Google" id="ProtNLM"/>
    </source>
</evidence>
<dbReference type="Proteomes" id="UP000220922">
    <property type="component" value="Unassembled WGS sequence"/>
</dbReference>
<comment type="caution">
    <text evidence="2">The sequence shown here is derived from an EMBL/GenBank/DDBJ whole genome shotgun (WGS) entry which is preliminary data.</text>
</comment>
<feature type="transmembrane region" description="Helical" evidence="1">
    <location>
        <begin position="294"/>
        <end position="312"/>
    </location>
</feature>
<organism evidence="2 3">
    <name type="scientific">Candidatus Chloroploca asiatica</name>
    <dbReference type="NCBI Taxonomy" id="1506545"/>
    <lineage>
        <taxon>Bacteria</taxon>
        <taxon>Bacillati</taxon>
        <taxon>Chloroflexota</taxon>
        <taxon>Chloroflexia</taxon>
        <taxon>Chloroflexales</taxon>
        <taxon>Chloroflexineae</taxon>
        <taxon>Oscillochloridaceae</taxon>
        <taxon>Candidatus Chloroploca</taxon>
    </lineage>
</organism>
<dbReference type="EMBL" id="LYXE01000127">
    <property type="protein sequence ID" value="PDV97601.1"/>
    <property type="molecule type" value="Genomic_DNA"/>
</dbReference>
<proteinExistence type="predicted"/>
<evidence type="ECO:0000313" key="2">
    <source>
        <dbReference type="EMBL" id="PDV97601.1"/>
    </source>
</evidence>
<dbReference type="PANTHER" id="PTHR35337:SF1">
    <property type="entry name" value="SLR1478 PROTEIN"/>
    <property type="match status" value="1"/>
</dbReference>
<feature type="transmembrane region" description="Helical" evidence="1">
    <location>
        <begin position="267"/>
        <end position="287"/>
    </location>
</feature>
<keyword evidence="1" id="KW-0472">Membrane</keyword>
<evidence type="ECO:0000256" key="1">
    <source>
        <dbReference type="SAM" id="Phobius"/>
    </source>
</evidence>
<dbReference type="AlphaFoldDB" id="A0A2H3KQY3"/>
<dbReference type="OrthoDB" id="9800053at2"/>
<feature type="transmembrane region" description="Helical" evidence="1">
    <location>
        <begin position="187"/>
        <end position="209"/>
    </location>
</feature>
<feature type="transmembrane region" description="Helical" evidence="1">
    <location>
        <begin position="107"/>
        <end position="127"/>
    </location>
</feature>
<sequence length="318" mass="33871">MRHDEFIAQRRANWERLEHLIEQAGAGLAGLSASELRELGRLYRQAAADLATARRDLPGHAIVGFLNGLVARGHSAIYRESGAGGTTRIRTFFRTDLPQTFRATWRATLIACLMFLVPALIGFGLTMNDPALAGILMPGAEFVVGEVQAGNEWWLRINEEGRSLASAEIMTNNIGVAFRAFAGGVTLGLYTGYILIMNGLFLGIIAGAAQRFAFAGNLWGFIAAHGVVELSVIFIAGGAGLQLGWAILRPGLLTRRGALVVAARRALILILGCIPLLIIAGMIEAFISPSALPVAIKYAVAIGSGIGLYTYLLGVGRT</sequence>
<keyword evidence="1" id="KW-1133">Transmembrane helix</keyword>
<dbReference type="InterPro" id="IPR002798">
    <property type="entry name" value="SpoIIM-like"/>
</dbReference>
<accession>A0A2H3KQY3</accession>
<dbReference type="Pfam" id="PF01944">
    <property type="entry name" value="SpoIIM"/>
    <property type="match status" value="1"/>
</dbReference>
<dbReference type="PANTHER" id="PTHR35337">
    <property type="entry name" value="SLR1478 PROTEIN"/>
    <property type="match status" value="1"/>
</dbReference>
<name>A0A2H3KQY3_9CHLR</name>
<keyword evidence="1" id="KW-0812">Transmembrane</keyword>